<gene>
    <name evidence="3" type="ORF">F6B43_00205</name>
</gene>
<evidence type="ECO:0000256" key="1">
    <source>
        <dbReference type="SAM" id="MobiDB-lite"/>
    </source>
</evidence>
<feature type="region of interest" description="Disordered" evidence="1">
    <location>
        <begin position="1"/>
        <end position="39"/>
    </location>
</feature>
<dbReference type="Pfam" id="PF01551">
    <property type="entry name" value="Peptidase_M23"/>
    <property type="match status" value="1"/>
</dbReference>
<sequence>MTDIKGGYQRPTASSYVSSSWEDHKDRPTPSTEPGTDYGVAYGTTLYAPEDFEVIGVDHSNDGPEGRRLSLLLGDGSPTSSIHLSEIWVSEGQRGKRGDAVGKTGASAWGSDWGVGAHVHQTLWENMPIRFGTWATIDFEARVGDDNDGATLFDQTVALEQAFLNAAQGESLVVDGIFVETLPDGSEGKTKAAIKRYQTYLKGRGWYDGEIDGYWGGQTQAGHEKRYPEWVAETTPAPNPSYHTATVADLAELEYVNGLQKIAHLYGYGANQAQESWMDNRWGGGSQSGLQAFLDQNHGGSLATWLRSRWGYSDNDDLWGPNMRAAAVRAEHENFLAL</sequence>
<name>A0A5J5J3Z0_9MICO</name>
<evidence type="ECO:0000259" key="2">
    <source>
        <dbReference type="Pfam" id="PF01551"/>
    </source>
</evidence>
<comment type="caution">
    <text evidence="3">The sequence shown here is derived from an EMBL/GenBank/DDBJ whole genome shotgun (WGS) entry which is preliminary data.</text>
</comment>
<dbReference type="SUPFAM" id="SSF51261">
    <property type="entry name" value="Duplicated hybrid motif"/>
    <property type="match status" value="1"/>
</dbReference>
<evidence type="ECO:0000313" key="3">
    <source>
        <dbReference type="EMBL" id="KAA9110169.1"/>
    </source>
</evidence>
<evidence type="ECO:0000313" key="4">
    <source>
        <dbReference type="Proteomes" id="UP000325827"/>
    </source>
</evidence>
<feature type="compositionally biased region" description="Polar residues" evidence="1">
    <location>
        <begin position="11"/>
        <end position="20"/>
    </location>
</feature>
<feature type="domain" description="M23ase beta-sheet core" evidence="2">
    <location>
        <begin position="33"/>
        <end position="126"/>
    </location>
</feature>
<keyword evidence="4" id="KW-1185">Reference proteome</keyword>
<dbReference type="Proteomes" id="UP000325827">
    <property type="component" value="Unassembled WGS sequence"/>
</dbReference>
<accession>A0A5J5J3Z0</accession>
<dbReference type="InterPro" id="IPR011055">
    <property type="entry name" value="Dup_hybrid_motif"/>
</dbReference>
<reference evidence="4" key="1">
    <citation type="submission" date="2019-09" db="EMBL/GenBank/DDBJ databases">
        <title>Mumia zhuanghuii sp. nov. isolated from the intestinal contents of plateau pika (Ochotona curzoniae) in the Qinghai-Tibet plateau of China.</title>
        <authorList>
            <person name="Tian Z."/>
        </authorList>
    </citation>
    <scope>NUCLEOTIDE SEQUENCE [LARGE SCALE GENOMIC DNA]</scope>
    <source>
        <strain evidence="4">JCM 30598</strain>
    </source>
</reference>
<dbReference type="EMBL" id="VYSA01000001">
    <property type="protein sequence ID" value="KAA9110169.1"/>
    <property type="molecule type" value="Genomic_DNA"/>
</dbReference>
<dbReference type="InterPro" id="IPR016047">
    <property type="entry name" value="M23ase_b-sheet_dom"/>
</dbReference>
<protein>
    <submittedName>
        <fullName evidence="3">M23 family metallopeptidase</fullName>
    </submittedName>
</protein>
<dbReference type="OrthoDB" id="5054919at2"/>
<organism evidence="3 4">
    <name type="scientific">Microbacterium rhizomatis</name>
    <dbReference type="NCBI Taxonomy" id="1631477"/>
    <lineage>
        <taxon>Bacteria</taxon>
        <taxon>Bacillati</taxon>
        <taxon>Actinomycetota</taxon>
        <taxon>Actinomycetes</taxon>
        <taxon>Micrococcales</taxon>
        <taxon>Microbacteriaceae</taxon>
        <taxon>Microbacterium</taxon>
    </lineage>
</organism>
<dbReference type="AlphaFoldDB" id="A0A5J5J3Z0"/>
<dbReference type="Gene3D" id="2.70.70.10">
    <property type="entry name" value="Glucose Permease (Domain IIA)"/>
    <property type="match status" value="1"/>
</dbReference>
<dbReference type="RefSeq" id="WP_150446973.1">
    <property type="nucleotide sequence ID" value="NZ_VYSA01000001.1"/>
</dbReference>
<proteinExistence type="predicted"/>
<dbReference type="CDD" id="cd12797">
    <property type="entry name" value="M23_peptidase"/>
    <property type="match status" value="1"/>
</dbReference>